<dbReference type="InterPro" id="IPR019206">
    <property type="entry name" value="DUF2085_TM"/>
</dbReference>
<accession>A0A5D3YE99</accession>
<keyword evidence="1" id="KW-1133">Transmembrane helix</keyword>
<reference evidence="3 4" key="1">
    <citation type="submission" date="2019-07" db="EMBL/GenBank/DDBJ databases">
        <title>Genomic Encyclopedia of Archaeal and Bacterial Type Strains, Phase II (KMG-II): from individual species to whole genera.</title>
        <authorList>
            <person name="Goeker M."/>
        </authorList>
    </citation>
    <scope>NUCLEOTIDE SEQUENCE [LARGE SCALE GENOMIC DNA]</scope>
    <source>
        <strain evidence="3 4">DSM 21935</strain>
    </source>
</reference>
<dbReference type="EMBL" id="VNHY01000005">
    <property type="protein sequence ID" value="TYP91661.1"/>
    <property type="molecule type" value="Genomic_DNA"/>
</dbReference>
<feature type="chain" id="PRO_5022826095" evidence="2">
    <location>
        <begin position="22"/>
        <end position="165"/>
    </location>
</feature>
<feature type="transmembrane region" description="Helical" evidence="1">
    <location>
        <begin position="124"/>
        <end position="147"/>
    </location>
</feature>
<evidence type="ECO:0000313" key="4">
    <source>
        <dbReference type="Proteomes" id="UP000324595"/>
    </source>
</evidence>
<dbReference type="Proteomes" id="UP000324595">
    <property type="component" value="Unassembled WGS sequence"/>
</dbReference>
<comment type="caution">
    <text evidence="3">The sequence shown here is derived from an EMBL/GenBank/DDBJ whole genome shotgun (WGS) entry which is preliminary data.</text>
</comment>
<keyword evidence="2" id="KW-0732">Signal</keyword>
<dbReference type="OrthoDB" id="9810176at2"/>
<dbReference type="AlphaFoldDB" id="A0A5D3YE99"/>
<keyword evidence="4" id="KW-1185">Reference proteome</keyword>
<name>A0A5D3YE99_9BACT</name>
<protein>
    <submittedName>
        <fullName evidence="3">Putative membrane protein</fullName>
    </submittedName>
</protein>
<evidence type="ECO:0000256" key="2">
    <source>
        <dbReference type="SAM" id="SignalP"/>
    </source>
</evidence>
<dbReference type="Pfam" id="PF09858">
    <property type="entry name" value="DUF2085"/>
    <property type="match status" value="1"/>
</dbReference>
<evidence type="ECO:0000313" key="3">
    <source>
        <dbReference type="EMBL" id="TYP91661.1"/>
    </source>
</evidence>
<keyword evidence="1" id="KW-0472">Membrane</keyword>
<feature type="signal peptide" evidence="2">
    <location>
        <begin position="1"/>
        <end position="21"/>
    </location>
</feature>
<dbReference type="RefSeq" id="WP_148899804.1">
    <property type="nucleotide sequence ID" value="NZ_VNHY01000005.1"/>
</dbReference>
<evidence type="ECO:0000256" key="1">
    <source>
        <dbReference type="SAM" id="Phobius"/>
    </source>
</evidence>
<feature type="transmembrane region" description="Helical" evidence="1">
    <location>
        <begin position="98"/>
        <end position="118"/>
    </location>
</feature>
<feature type="transmembrane region" description="Helical" evidence="1">
    <location>
        <begin position="70"/>
        <end position="91"/>
    </location>
</feature>
<proteinExistence type="predicted"/>
<keyword evidence="1" id="KW-0812">Transmembrane</keyword>
<gene>
    <name evidence="3" type="ORF">LX73_2485</name>
</gene>
<sequence>MRIRQQKLYLLILILSCSAVAAALGGGLFGQSVSWQFQWQHEAFQQLCHQLPSRSFWIAGQPMAVCSRCFGIYASFALSWILIPFIGYLMGINIKGSATLLAIALISNIFDVAGNFLGFWENTLFSRFLFGVGIGTAVVIFLIGYFINDLNIKKEYCYGYNRAIK</sequence>
<organism evidence="3 4">
    <name type="scientific">Fodinibius salinus</name>
    <dbReference type="NCBI Taxonomy" id="860790"/>
    <lineage>
        <taxon>Bacteria</taxon>
        <taxon>Pseudomonadati</taxon>
        <taxon>Balneolota</taxon>
        <taxon>Balneolia</taxon>
        <taxon>Balneolales</taxon>
        <taxon>Balneolaceae</taxon>
        <taxon>Fodinibius</taxon>
    </lineage>
</organism>